<dbReference type="SUPFAM" id="SSF46565">
    <property type="entry name" value="Chaperone J-domain"/>
    <property type="match status" value="1"/>
</dbReference>
<feature type="repeat" description="CXXCXGXG motif" evidence="8">
    <location>
        <begin position="157"/>
        <end position="164"/>
    </location>
</feature>
<dbReference type="InterPro" id="IPR036410">
    <property type="entry name" value="HSP_DnaJ_Cys-rich_dom_sf"/>
</dbReference>
<evidence type="ECO:0000256" key="8">
    <source>
        <dbReference type="HAMAP-Rule" id="MF_01152"/>
    </source>
</evidence>
<feature type="binding site" evidence="8">
    <location>
        <position position="195"/>
    </location>
    <ligand>
        <name>Zn(2+)</name>
        <dbReference type="ChEBI" id="CHEBI:29105"/>
        <label>2</label>
    </ligand>
</feature>
<comment type="caution">
    <text evidence="12">The sequence shown here is derived from an EMBL/GenBank/DDBJ whole genome shotgun (WGS) entry which is preliminary data.</text>
</comment>
<feature type="binding site" evidence="8">
    <location>
        <position position="173"/>
    </location>
    <ligand>
        <name>Zn(2+)</name>
        <dbReference type="ChEBI" id="CHEBI:29105"/>
        <label>2</label>
    </ligand>
</feature>
<sequence length="371" mass="41255">MAETYYDILGVSRNATQEEIKKAYRKLARKYHPDLNPGNKEAEEKFKKISEAYAVLSDPEKRKQYDTLGHDAFTSSGQGYDFSNMNFENFRTTFEDFDIFKDIFEDLFGRASTNGKRRTTSSYAQKGEDLYYTVQIPFRDVIFGNTIELSVNRLKNCDVCKGKGGERSVCGVCGGKGTVRQGSGFFSISTTCPQCKGEGEIVYKPCEKCGGKGRFYVSERIKVKIPAGVDNNSKIRVPGKGNDGINGGPSGDLYIVTKVIPHEVYKREGDNLYVNVDIDMFEAALGEKITVPTPYGAVNINIPAGTQPGQKFRIRGKGVPHLKGGGNGDLYIVINVKIPAVAIESDRNVLKEMKKRYHITDREKLLAKGRL</sequence>
<feature type="binding site" evidence="8">
    <location>
        <position position="157"/>
    </location>
    <ligand>
        <name>Zn(2+)</name>
        <dbReference type="ChEBI" id="CHEBI:29105"/>
        <label>1</label>
    </ligand>
</feature>
<dbReference type="PROSITE" id="PS00636">
    <property type="entry name" value="DNAJ_1"/>
    <property type="match status" value="1"/>
</dbReference>
<dbReference type="InterPro" id="IPR008971">
    <property type="entry name" value="HSP40/DnaJ_pept-bd"/>
</dbReference>
<dbReference type="NCBIfam" id="NF008035">
    <property type="entry name" value="PRK10767.1"/>
    <property type="match status" value="1"/>
</dbReference>
<dbReference type="GO" id="GO:0008270">
    <property type="term" value="F:zinc ion binding"/>
    <property type="evidence" value="ECO:0007669"/>
    <property type="project" value="UniProtKB-UniRule"/>
</dbReference>
<evidence type="ECO:0000256" key="7">
    <source>
        <dbReference type="ARBA" id="ARBA00023186"/>
    </source>
</evidence>
<keyword evidence="8" id="KW-0963">Cytoplasm</keyword>
<dbReference type="Gene3D" id="2.60.260.20">
    <property type="entry name" value="Urease metallochaperone UreE, N-terminal domain"/>
    <property type="match status" value="2"/>
</dbReference>
<dbReference type="GO" id="GO:0031072">
    <property type="term" value="F:heat shock protein binding"/>
    <property type="evidence" value="ECO:0007669"/>
    <property type="project" value="InterPro"/>
</dbReference>
<dbReference type="PANTHER" id="PTHR43096">
    <property type="entry name" value="DNAJ HOMOLOG 1, MITOCHONDRIAL-RELATED"/>
    <property type="match status" value="1"/>
</dbReference>
<feature type="binding site" evidence="8">
    <location>
        <position position="209"/>
    </location>
    <ligand>
        <name>Zn(2+)</name>
        <dbReference type="ChEBI" id="CHEBI:29105"/>
        <label>1</label>
    </ligand>
</feature>
<dbReference type="InterPro" id="IPR018253">
    <property type="entry name" value="DnaJ_domain_CS"/>
</dbReference>
<dbReference type="GO" id="GO:0051082">
    <property type="term" value="F:unfolded protein binding"/>
    <property type="evidence" value="ECO:0007669"/>
    <property type="project" value="UniProtKB-UniRule"/>
</dbReference>
<dbReference type="InterPro" id="IPR001305">
    <property type="entry name" value="HSP_DnaJ_Cys-rich_dom"/>
</dbReference>
<dbReference type="InterPro" id="IPR012724">
    <property type="entry name" value="DnaJ"/>
</dbReference>
<feature type="repeat" description="CXXCXGXG motif" evidence="8">
    <location>
        <begin position="206"/>
        <end position="213"/>
    </location>
</feature>
<dbReference type="InterPro" id="IPR002939">
    <property type="entry name" value="DnaJ_C"/>
</dbReference>
<dbReference type="Gene3D" id="2.10.230.10">
    <property type="entry name" value="Heat shock protein DnaJ, cysteine-rich domain"/>
    <property type="match status" value="1"/>
</dbReference>
<dbReference type="InterPro" id="IPR001623">
    <property type="entry name" value="DnaJ_domain"/>
</dbReference>
<dbReference type="Gene3D" id="1.10.287.110">
    <property type="entry name" value="DnaJ domain"/>
    <property type="match status" value="1"/>
</dbReference>
<dbReference type="Proteomes" id="UP000322876">
    <property type="component" value="Unassembled WGS sequence"/>
</dbReference>
<dbReference type="HAMAP" id="MF_01152">
    <property type="entry name" value="DnaJ"/>
    <property type="match status" value="1"/>
</dbReference>
<dbReference type="OrthoDB" id="9779889at2"/>
<evidence type="ECO:0000313" key="13">
    <source>
        <dbReference type="Proteomes" id="UP000322876"/>
    </source>
</evidence>
<dbReference type="CDD" id="cd10747">
    <property type="entry name" value="DnaJ_C"/>
    <property type="match status" value="1"/>
</dbReference>
<comment type="domain">
    <text evidence="8">The J domain is necessary and sufficient to stimulate DnaK ATPase activity. Zinc center 1 plays an important role in the autonomous, DnaK-independent chaperone activity of DnaJ. Zinc center 2 is essential for interaction with DnaK and for DnaJ activity.</text>
</comment>
<name>A0A5A8EZI6_9BACT</name>
<dbReference type="Pfam" id="PF00226">
    <property type="entry name" value="DnaJ"/>
    <property type="match status" value="1"/>
</dbReference>
<feature type="binding site" evidence="8">
    <location>
        <position position="206"/>
    </location>
    <ligand>
        <name>Zn(2+)</name>
        <dbReference type="ChEBI" id="CHEBI:29105"/>
        <label>1</label>
    </ligand>
</feature>
<dbReference type="PANTHER" id="PTHR43096:SF52">
    <property type="entry name" value="DNAJ HOMOLOG 1, MITOCHONDRIAL-RELATED"/>
    <property type="match status" value="1"/>
</dbReference>
<gene>
    <name evidence="8 12" type="primary">dnaJ</name>
    <name evidence="12" type="ORF">FHQ18_12345</name>
</gene>
<evidence type="ECO:0000256" key="2">
    <source>
        <dbReference type="ARBA" id="ARBA00022723"/>
    </source>
</evidence>
<feature type="repeat" description="CXXCXGXG motif" evidence="8">
    <location>
        <begin position="192"/>
        <end position="199"/>
    </location>
</feature>
<dbReference type="PROSITE" id="PS51188">
    <property type="entry name" value="ZF_CR"/>
    <property type="match status" value="1"/>
</dbReference>
<dbReference type="NCBIfam" id="TIGR02349">
    <property type="entry name" value="DnaJ_bact"/>
    <property type="match status" value="1"/>
</dbReference>
<comment type="subcellular location">
    <subcellularLocation>
        <location evidence="8">Cytoplasm</location>
    </subcellularLocation>
</comment>
<evidence type="ECO:0000259" key="11">
    <source>
        <dbReference type="PROSITE" id="PS51188"/>
    </source>
</evidence>
<dbReference type="PROSITE" id="PS50076">
    <property type="entry name" value="DNAJ_2"/>
    <property type="match status" value="1"/>
</dbReference>
<feature type="repeat" description="CXXCXGXG motif" evidence="8">
    <location>
        <begin position="170"/>
        <end position="177"/>
    </location>
</feature>
<keyword evidence="3 8" id="KW-0677">Repeat</keyword>
<protein>
    <recommendedName>
        <fullName evidence="8">Chaperone protein DnaJ</fullName>
    </recommendedName>
</protein>
<evidence type="ECO:0000256" key="4">
    <source>
        <dbReference type="ARBA" id="ARBA00022771"/>
    </source>
</evidence>
<feature type="binding site" evidence="8">
    <location>
        <position position="170"/>
    </location>
    <ligand>
        <name>Zn(2+)</name>
        <dbReference type="ChEBI" id="CHEBI:29105"/>
        <label>2</label>
    </ligand>
</feature>
<evidence type="ECO:0000256" key="6">
    <source>
        <dbReference type="ARBA" id="ARBA00023016"/>
    </source>
</evidence>
<evidence type="ECO:0000313" key="12">
    <source>
        <dbReference type="EMBL" id="KAA0256903.1"/>
    </source>
</evidence>
<evidence type="ECO:0000256" key="1">
    <source>
        <dbReference type="ARBA" id="ARBA00022705"/>
    </source>
</evidence>
<dbReference type="GO" id="GO:0009408">
    <property type="term" value="P:response to heat"/>
    <property type="evidence" value="ECO:0007669"/>
    <property type="project" value="InterPro"/>
</dbReference>
<comment type="function">
    <text evidence="8">Participates actively in the response to hyperosmotic and heat shock by preventing the aggregation of stress-denatured proteins and by disaggregating proteins, also in an autonomous, DnaK-independent fashion. Unfolded proteins bind initially to DnaJ; upon interaction with the DnaJ-bound protein, DnaK hydrolyzes its bound ATP, resulting in the formation of a stable complex. GrpE releases ADP from DnaK; ATP binding to DnaK triggers the release of the substrate protein, thus completing the reaction cycle. Several rounds of ATP-dependent interactions between DnaJ, DnaK and GrpE are required for fully efficient folding. Also involved, together with DnaK and GrpE, in the DNA replication of plasmids through activation of initiation proteins.</text>
</comment>
<dbReference type="SUPFAM" id="SSF49493">
    <property type="entry name" value="HSP40/DnaJ peptide-binding domain"/>
    <property type="match status" value="2"/>
</dbReference>
<keyword evidence="4 8" id="KW-0863">Zinc-finger</keyword>
<feature type="domain" description="CR-type" evidence="11">
    <location>
        <begin position="144"/>
        <end position="218"/>
    </location>
</feature>
<keyword evidence="2 8" id="KW-0479">Metal-binding</keyword>
<dbReference type="FunFam" id="2.60.260.20:FF:000005">
    <property type="entry name" value="Chaperone protein dnaJ 1, mitochondrial"/>
    <property type="match status" value="1"/>
</dbReference>
<dbReference type="SUPFAM" id="SSF57938">
    <property type="entry name" value="DnaJ/Hsp40 cysteine-rich domain"/>
    <property type="match status" value="1"/>
</dbReference>
<dbReference type="GO" id="GO:0042026">
    <property type="term" value="P:protein refolding"/>
    <property type="evidence" value="ECO:0007669"/>
    <property type="project" value="TreeGrafter"/>
</dbReference>
<dbReference type="GO" id="GO:0005737">
    <property type="term" value="C:cytoplasm"/>
    <property type="evidence" value="ECO:0007669"/>
    <property type="project" value="UniProtKB-SubCell"/>
</dbReference>
<feature type="binding site" evidence="8">
    <location>
        <position position="192"/>
    </location>
    <ligand>
        <name>Zn(2+)</name>
        <dbReference type="ChEBI" id="CHEBI:29105"/>
        <label>2</label>
    </ligand>
</feature>
<dbReference type="PRINTS" id="PR00625">
    <property type="entry name" value="JDOMAIN"/>
</dbReference>
<evidence type="ECO:0000256" key="9">
    <source>
        <dbReference type="PROSITE-ProRule" id="PRU00546"/>
    </source>
</evidence>
<dbReference type="SMART" id="SM00271">
    <property type="entry name" value="DnaJ"/>
    <property type="match status" value="1"/>
</dbReference>
<comment type="similarity">
    <text evidence="8">Belongs to the DnaJ family.</text>
</comment>
<comment type="subunit">
    <text evidence="8">Homodimer.</text>
</comment>
<accession>A0A5A8EZI6</accession>
<feature type="domain" description="J" evidence="10">
    <location>
        <begin position="4"/>
        <end position="69"/>
    </location>
</feature>
<dbReference type="CDD" id="cd10719">
    <property type="entry name" value="DnaJ_zf"/>
    <property type="match status" value="1"/>
</dbReference>
<keyword evidence="13" id="KW-1185">Reference proteome</keyword>
<dbReference type="AlphaFoldDB" id="A0A5A8EZI6"/>
<evidence type="ECO:0000256" key="3">
    <source>
        <dbReference type="ARBA" id="ARBA00022737"/>
    </source>
</evidence>
<dbReference type="CDD" id="cd06257">
    <property type="entry name" value="DnaJ"/>
    <property type="match status" value="1"/>
</dbReference>
<dbReference type="EMBL" id="VFJB01000010">
    <property type="protein sequence ID" value="KAA0256903.1"/>
    <property type="molecule type" value="Genomic_DNA"/>
</dbReference>
<dbReference type="InterPro" id="IPR036869">
    <property type="entry name" value="J_dom_sf"/>
</dbReference>
<feature type="binding site" evidence="8">
    <location>
        <position position="160"/>
    </location>
    <ligand>
        <name>Zn(2+)</name>
        <dbReference type="ChEBI" id="CHEBI:29105"/>
        <label>1</label>
    </ligand>
</feature>
<evidence type="ECO:0000259" key="10">
    <source>
        <dbReference type="PROSITE" id="PS50076"/>
    </source>
</evidence>
<dbReference type="Pfam" id="PF01556">
    <property type="entry name" value="DnaJ_C"/>
    <property type="match status" value="1"/>
</dbReference>
<proteinExistence type="inferred from homology"/>
<organism evidence="12 13">
    <name type="scientific">Deferribacter autotrophicus</name>
    <dbReference type="NCBI Taxonomy" id="500465"/>
    <lineage>
        <taxon>Bacteria</taxon>
        <taxon>Pseudomonadati</taxon>
        <taxon>Deferribacterota</taxon>
        <taxon>Deferribacteres</taxon>
        <taxon>Deferribacterales</taxon>
        <taxon>Deferribacteraceae</taxon>
        <taxon>Deferribacter</taxon>
    </lineage>
</organism>
<comment type="cofactor">
    <cofactor evidence="8">
        <name>Zn(2+)</name>
        <dbReference type="ChEBI" id="CHEBI:29105"/>
    </cofactor>
    <text evidence="8">Binds 2 Zn(2+) ions per monomer.</text>
</comment>
<keyword evidence="6 8" id="KW-0346">Stress response</keyword>
<dbReference type="GO" id="GO:0005524">
    <property type="term" value="F:ATP binding"/>
    <property type="evidence" value="ECO:0007669"/>
    <property type="project" value="InterPro"/>
</dbReference>
<dbReference type="RefSeq" id="WP_149267481.1">
    <property type="nucleotide sequence ID" value="NZ_VFJB01000010.1"/>
</dbReference>
<feature type="zinc finger region" description="CR-type" evidence="9">
    <location>
        <begin position="144"/>
        <end position="218"/>
    </location>
</feature>
<keyword evidence="5 8" id="KW-0862">Zinc</keyword>
<dbReference type="FunFam" id="1.10.287.110:FF:000034">
    <property type="entry name" value="Chaperone protein DnaJ"/>
    <property type="match status" value="1"/>
</dbReference>
<evidence type="ECO:0000256" key="5">
    <source>
        <dbReference type="ARBA" id="ARBA00022833"/>
    </source>
</evidence>
<keyword evidence="7 8" id="KW-0143">Chaperone</keyword>
<keyword evidence="1 8" id="KW-0235">DNA replication</keyword>
<dbReference type="Pfam" id="PF00684">
    <property type="entry name" value="DnaJ_CXXCXGXG"/>
    <property type="match status" value="1"/>
</dbReference>
<dbReference type="GO" id="GO:0006260">
    <property type="term" value="P:DNA replication"/>
    <property type="evidence" value="ECO:0007669"/>
    <property type="project" value="UniProtKB-KW"/>
</dbReference>
<reference evidence="12 13" key="1">
    <citation type="submission" date="2019-06" db="EMBL/GenBank/DDBJ databases">
        <title>Genomic insights into carbon and energy metabolism of Deferribacter autotrophicus revealed new metabolic traits in the phylum Deferribacteres.</title>
        <authorList>
            <person name="Slobodkin A.I."/>
            <person name="Slobodkina G.B."/>
            <person name="Allioux M."/>
            <person name="Alain K."/>
            <person name="Jebbar M."/>
            <person name="Shadrin V."/>
            <person name="Kublanov I.V."/>
            <person name="Toshchakov S.V."/>
            <person name="Bonch-Osmolovskaya E.A."/>
        </authorList>
    </citation>
    <scope>NUCLEOTIDE SEQUENCE [LARGE SCALE GENOMIC DNA]</scope>
    <source>
        <strain evidence="12 13">SL50</strain>
    </source>
</reference>